<dbReference type="Proteomes" id="UP000789595">
    <property type="component" value="Unassembled WGS sequence"/>
</dbReference>
<reference evidence="3" key="1">
    <citation type="submission" date="2021-11" db="EMBL/GenBank/DDBJ databases">
        <authorList>
            <consortium name="Genoscope - CEA"/>
            <person name="William W."/>
        </authorList>
    </citation>
    <scope>NUCLEOTIDE SEQUENCE</scope>
</reference>
<dbReference type="PANTHER" id="PTHR35532">
    <property type="entry name" value="SIMILAR TO POLYHYDROXYALKANOATE DEPOLYMERASE"/>
    <property type="match status" value="1"/>
</dbReference>
<feature type="signal peptide" evidence="1">
    <location>
        <begin position="1"/>
        <end position="19"/>
    </location>
</feature>
<keyword evidence="1" id="KW-0732">Signal</keyword>
<evidence type="ECO:0000313" key="4">
    <source>
        <dbReference type="Proteomes" id="UP000789595"/>
    </source>
</evidence>
<dbReference type="OrthoDB" id="525602at2759"/>
<accession>A0A8J2SAX3</accession>
<comment type="caution">
    <text evidence="3">The sequence shown here is derived from an EMBL/GenBank/DDBJ whole genome shotgun (WGS) entry which is preliminary data.</text>
</comment>
<feature type="chain" id="PRO_5035311715" description="Transglutaminase-like domain-containing protein" evidence="1">
    <location>
        <begin position="20"/>
        <end position="311"/>
    </location>
</feature>
<evidence type="ECO:0000259" key="2">
    <source>
        <dbReference type="Pfam" id="PF01841"/>
    </source>
</evidence>
<dbReference type="EMBL" id="CAKKNE010000002">
    <property type="protein sequence ID" value="CAH0368413.1"/>
    <property type="molecule type" value="Genomic_DNA"/>
</dbReference>
<evidence type="ECO:0000313" key="3">
    <source>
        <dbReference type="EMBL" id="CAH0368413.1"/>
    </source>
</evidence>
<protein>
    <recommendedName>
        <fullName evidence="2">Transglutaminase-like domain-containing protein</fullName>
    </recommendedName>
</protein>
<dbReference type="Gene3D" id="3.10.620.30">
    <property type="match status" value="1"/>
</dbReference>
<proteinExistence type="predicted"/>
<feature type="domain" description="Transglutaminase-like" evidence="2">
    <location>
        <begin position="166"/>
        <end position="234"/>
    </location>
</feature>
<sequence>MRCLIPLAASAAAVSVRIATPCPANTVPWGDGSCEPFSTAKRDALKWLRKNAPPSDLRNVATLFGTPGGVDGLDAGVAAVAANATLTAKMRWPWAWGVPRDIFRDYVLPYASANEPRTHWHGLLAKAVEPILEALPRHASIADVAEAINGYGGNSSVWQNVGGVKFHSGQTPLIYDPVSTVAFGYASCTGVSTTYIAALRVAGIPARLVGTPAWLGDPTKGNHNWVELWDGVSWRFWEGRPAGGGETLTNPCDKWFCKAARFPVNGSTKVYAARFDRHSNQTVYPLAWDPSNLDTPGIDRTNAYVGMCSNC</sequence>
<dbReference type="SUPFAM" id="SSF54001">
    <property type="entry name" value="Cysteine proteinases"/>
    <property type="match status" value="1"/>
</dbReference>
<dbReference type="AlphaFoldDB" id="A0A8J2SAX3"/>
<name>A0A8J2SAX3_9STRA</name>
<dbReference type="PANTHER" id="PTHR35532:SF5">
    <property type="entry name" value="CARBOHYDRATE-BINDING DOMAIN-CONTAINING PROTEIN"/>
    <property type="match status" value="1"/>
</dbReference>
<keyword evidence="4" id="KW-1185">Reference proteome</keyword>
<evidence type="ECO:0000256" key="1">
    <source>
        <dbReference type="SAM" id="SignalP"/>
    </source>
</evidence>
<dbReference type="InterPro" id="IPR038765">
    <property type="entry name" value="Papain-like_cys_pep_sf"/>
</dbReference>
<dbReference type="InterPro" id="IPR002931">
    <property type="entry name" value="Transglutaminase-like"/>
</dbReference>
<gene>
    <name evidence="3" type="ORF">PECAL_2P14790</name>
</gene>
<organism evidence="3 4">
    <name type="scientific">Pelagomonas calceolata</name>
    <dbReference type="NCBI Taxonomy" id="35677"/>
    <lineage>
        <taxon>Eukaryota</taxon>
        <taxon>Sar</taxon>
        <taxon>Stramenopiles</taxon>
        <taxon>Ochrophyta</taxon>
        <taxon>Pelagophyceae</taxon>
        <taxon>Pelagomonadales</taxon>
        <taxon>Pelagomonadaceae</taxon>
        <taxon>Pelagomonas</taxon>
    </lineage>
</organism>
<dbReference type="Pfam" id="PF01841">
    <property type="entry name" value="Transglut_core"/>
    <property type="match status" value="1"/>
</dbReference>